<gene>
    <name evidence="1" type="ORF">GCM10010384_18250</name>
</gene>
<proteinExistence type="predicted"/>
<reference evidence="2" key="1">
    <citation type="journal article" date="2019" name="Int. J. Syst. Evol. Microbiol.">
        <title>The Global Catalogue of Microorganisms (GCM) 10K type strain sequencing project: providing services to taxonomists for standard genome sequencing and annotation.</title>
        <authorList>
            <consortium name="The Broad Institute Genomics Platform"/>
            <consortium name="The Broad Institute Genome Sequencing Center for Infectious Disease"/>
            <person name="Wu L."/>
            <person name="Ma J."/>
        </authorList>
    </citation>
    <scope>NUCLEOTIDE SEQUENCE [LARGE SCALE GENOMIC DNA]</scope>
    <source>
        <strain evidence="2">JCM 4957</strain>
    </source>
</reference>
<sequence length="234" mass="24697">MLHLTATCTTVPEGYRLRVLAQGNDEPILDLPFAWDSFRPASAGHRLIEHGYMIRPDARTPEAVNGWRQVPGQPGTWSAPVIPTEHGRPATGTMVAGRLAEAVAHWTDGRHDEARQILADLARTGTPSLMYGVATGLAVMAKAALEKLQGLSGGAASWILLTPDGSSPEDILPPPHLFAARFITAHANGDTKATLALYGAAFTAPDPELLPACMDMLLAATGEAVRAATPGADR</sequence>
<dbReference type="Proteomes" id="UP000653308">
    <property type="component" value="Unassembled WGS sequence"/>
</dbReference>
<protein>
    <submittedName>
        <fullName evidence="1">Uncharacterized protein</fullName>
    </submittedName>
</protein>
<comment type="caution">
    <text evidence="1">The sequence shown here is derived from an EMBL/GenBank/DDBJ whole genome shotgun (WGS) entry which is preliminary data.</text>
</comment>
<accession>A0ABQ2ZD09</accession>
<dbReference type="RefSeq" id="WP_190197204.1">
    <property type="nucleotide sequence ID" value="NZ_BMWE01000004.1"/>
</dbReference>
<name>A0ABQ2ZD09_9ACTN</name>
<evidence type="ECO:0000313" key="2">
    <source>
        <dbReference type="Proteomes" id="UP000653308"/>
    </source>
</evidence>
<evidence type="ECO:0000313" key="1">
    <source>
        <dbReference type="EMBL" id="GGY12995.1"/>
    </source>
</evidence>
<dbReference type="EMBL" id="BMWE01000004">
    <property type="protein sequence ID" value="GGY12995.1"/>
    <property type="molecule type" value="Genomic_DNA"/>
</dbReference>
<keyword evidence="2" id="KW-1185">Reference proteome</keyword>
<organism evidence="1 2">
    <name type="scientific">Streptomyces djakartensis</name>
    <dbReference type="NCBI Taxonomy" id="68193"/>
    <lineage>
        <taxon>Bacteria</taxon>
        <taxon>Bacillati</taxon>
        <taxon>Actinomycetota</taxon>
        <taxon>Actinomycetes</taxon>
        <taxon>Kitasatosporales</taxon>
        <taxon>Streptomycetaceae</taxon>
        <taxon>Streptomyces</taxon>
    </lineage>
</organism>